<accession>A0A510DZU2</accession>
<dbReference type="OrthoDB" id="25654at2157"/>
<dbReference type="GO" id="GO:0006355">
    <property type="term" value="P:regulation of DNA-templated transcription"/>
    <property type="evidence" value="ECO:0007669"/>
    <property type="project" value="InterPro"/>
</dbReference>
<dbReference type="CDD" id="cd22231">
    <property type="entry name" value="RHH_NikR_HicB-like"/>
    <property type="match status" value="1"/>
</dbReference>
<dbReference type="EMBL" id="AP018930">
    <property type="protein sequence ID" value="BBG25697.1"/>
    <property type="molecule type" value="Genomic_DNA"/>
</dbReference>
<sequence>MEEIRKLNETTYLIDVTGTVTVSFKLEDSFINEIDKVVKSLNYTNRSDLIRDAIEAYLRYLKQNERSINT</sequence>
<evidence type="ECO:0000259" key="1">
    <source>
        <dbReference type="Pfam" id="PF01402"/>
    </source>
</evidence>
<dbReference type="InterPro" id="IPR010985">
    <property type="entry name" value="Ribbon_hlx_hlx"/>
</dbReference>
<dbReference type="RefSeq" id="WP_084739851.1">
    <property type="nucleotide sequence ID" value="NZ_AP018929.1"/>
</dbReference>
<dbReference type="Pfam" id="PF01402">
    <property type="entry name" value="RHH_1"/>
    <property type="match status" value="1"/>
</dbReference>
<dbReference type="InterPro" id="IPR013321">
    <property type="entry name" value="Arc_rbn_hlx_hlx"/>
</dbReference>
<name>A0A510DZU2_9CREN</name>
<dbReference type="SUPFAM" id="SSF47598">
    <property type="entry name" value="Ribbon-helix-helix"/>
    <property type="match status" value="1"/>
</dbReference>
<dbReference type="Gene3D" id="1.10.1220.10">
    <property type="entry name" value="Met repressor-like"/>
    <property type="match status" value="1"/>
</dbReference>
<evidence type="ECO:0000313" key="3">
    <source>
        <dbReference type="Proteomes" id="UP000325030"/>
    </source>
</evidence>
<organism evidence="2 3">
    <name type="scientific">Sulfuracidifex tepidarius</name>
    <dbReference type="NCBI Taxonomy" id="1294262"/>
    <lineage>
        <taxon>Archaea</taxon>
        <taxon>Thermoproteota</taxon>
        <taxon>Thermoprotei</taxon>
        <taxon>Sulfolobales</taxon>
        <taxon>Sulfolobaceae</taxon>
        <taxon>Sulfuracidifex</taxon>
    </lineage>
</organism>
<feature type="domain" description="Ribbon-helix-helix protein CopG" evidence="1">
    <location>
        <begin position="21"/>
        <end position="59"/>
    </location>
</feature>
<evidence type="ECO:0000313" key="2">
    <source>
        <dbReference type="EMBL" id="BBG25697.1"/>
    </source>
</evidence>
<proteinExistence type="predicted"/>
<dbReference type="InterPro" id="IPR002145">
    <property type="entry name" value="CopG"/>
</dbReference>
<dbReference type="Proteomes" id="UP000325030">
    <property type="component" value="Chromosome"/>
</dbReference>
<protein>
    <submittedName>
        <fullName evidence="2">Nickel-responsive regulator</fullName>
    </submittedName>
</protein>
<dbReference type="GeneID" id="41716711"/>
<reference evidence="3" key="1">
    <citation type="submission" date="2018-09" db="EMBL/GenBank/DDBJ databases">
        <title>Complete Genome Sequencing of Sulfolobus sp. JCM 16834.</title>
        <authorList>
            <person name="Kato S."/>
            <person name="Itoh T."/>
            <person name="Ohkuma M."/>
        </authorList>
    </citation>
    <scope>NUCLEOTIDE SEQUENCE [LARGE SCALE GENOMIC DNA]</scope>
    <source>
        <strain evidence="3">IC-007</strain>
    </source>
</reference>
<dbReference type="AlphaFoldDB" id="A0A510DZU2"/>
<gene>
    <name evidence="2" type="ORF">IC007_0202</name>
</gene>